<dbReference type="Gene3D" id="3.40.1170.30">
    <property type="match status" value="1"/>
</dbReference>
<dbReference type="InterPro" id="IPR050615">
    <property type="entry name" value="ATP-dep_DNA_Helicase"/>
</dbReference>
<name>A0A3S1ANN0_9CYAN</name>
<feature type="domain" description="Helicase ATP-binding" evidence="11">
    <location>
        <begin position="63"/>
        <end position="208"/>
    </location>
</feature>
<dbReference type="InterPro" id="IPR032438">
    <property type="entry name" value="ERCC3_RAD25_C"/>
</dbReference>
<organism evidence="13 14">
    <name type="scientific">Dulcicalothrix desertica PCC 7102</name>
    <dbReference type="NCBI Taxonomy" id="232991"/>
    <lineage>
        <taxon>Bacteria</taxon>
        <taxon>Bacillati</taxon>
        <taxon>Cyanobacteriota</taxon>
        <taxon>Cyanophyceae</taxon>
        <taxon>Nostocales</taxon>
        <taxon>Calotrichaceae</taxon>
        <taxon>Dulcicalothrix</taxon>
    </lineage>
</organism>
<comment type="caution">
    <text evidence="13">The sequence shown here is derived from an EMBL/GenBank/DDBJ whole genome shotgun (WGS) entry which is preliminary data.</text>
</comment>
<dbReference type="SUPFAM" id="SSF52540">
    <property type="entry name" value="P-loop containing nucleoside triphosphate hydrolases"/>
    <property type="match status" value="1"/>
</dbReference>
<evidence type="ECO:0000313" key="14">
    <source>
        <dbReference type="Proteomes" id="UP000271624"/>
    </source>
</evidence>
<evidence type="ECO:0000256" key="1">
    <source>
        <dbReference type="ARBA" id="ARBA00006637"/>
    </source>
</evidence>
<evidence type="ECO:0000256" key="4">
    <source>
        <dbReference type="ARBA" id="ARBA00022806"/>
    </source>
</evidence>
<dbReference type="InterPro" id="IPR014001">
    <property type="entry name" value="Helicase_ATP-bd"/>
</dbReference>
<dbReference type="Pfam" id="PF18458">
    <property type="entry name" value="XPB_DRD"/>
    <property type="match status" value="1"/>
</dbReference>
<evidence type="ECO:0000256" key="7">
    <source>
        <dbReference type="ARBA" id="ARBA00034617"/>
    </source>
</evidence>
<proteinExistence type="inferred from homology"/>
<gene>
    <name evidence="13" type="ORF">DSM106972_036230</name>
</gene>
<evidence type="ECO:0000259" key="11">
    <source>
        <dbReference type="PROSITE" id="PS51192"/>
    </source>
</evidence>
<dbReference type="GO" id="GO:0003677">
    <property type="term" value="F:DNA binding"/>
    <property type="evidence" value="ECO:0007669"/>
    <property type="project" value="InterPro"/>
</dbReference>
<evidence type="ECO:0000256" key="6">
    <source>
        <dbReference type="ARBA" id="ARBA00023235"/>
    </source>
</evidence>
<dbReference type="SMART" id="SM00490">
    <property type="entry name" value="HELICc"/>
    <property type="match status" value="1"/>
</dbReference>
<sequence length="478" mass="53536">MDFATWDDRVEKFRIPAIQYRALVESLQAENTIFNDDAKAFYQVDLVASLEMEPYQHQSEALAAWKLAGRQGVVVLPTAAGKTYLAQMAMQATPRTTLIVVPTLDLMHQWYAHLKAAFPDADVGLLGGGSRDKSSILVATYDSAAIHAETIGSMYALIIFDECHHLPTDFNRVIAEYAIAPYRLGLSATPERTDGKHADLNILIGKEVYRKRAEDLAGKALAEHEIVQIKVKLSQHERERYNKLMQIRNDFLRESKISLGSIQGWQHFVMASARSQAGRKAMLAHREAKEIALGTDGKIRILTDLLAEHYPDRILIFTADNNTVYKISNEFLIPAITHQTPVKERHEILTKFKEGEFKSLVASHVLNEGVDVPAARIAIILSGTGSVREYTQRLGRVLRKGQEANKQAILYEVVTEDTSEEGTSARRRNEPQRTQRTQSKEGEKKGDLKVVYGTGQKKTPRAAEQLGLWNDSGDTPNF</sequence>
<dbReference type="CDD" id="cd17926">
    <property type="entry name" value="DEXHc_RE"/>
    <property type="match status" value="1"/>
</dbReference>
<evidence type="ECO:0000313" key="13">
    <source>
        <dbReference type="EMBL" id="RUT05616.1"/>
    </source>
</evidence>
<feature type="compositionally biased region" description="Basic and acidic residues" evidence="10">
    <location>
        <begin position="423"/>
        <end position="448"/>
    </location>
</feature>
<dbReference type="Pfam" id="PF00271">
    <property type="entry name" value="Helicase_C"/>
    <property type="match status" value="1"/>
</dbReference>
<dbReference type="SMART" id="SM00487">
    <property type="entry name" value="DEXDc"/>
    <property type="match status" value="1"/>
</dbReference>
<comment type="catalytic activity">
    <reaction evidence="9">
        <text>ATP + H2O = ADP + phosphate + H(+)</text>
        <dbReference type="Rhea" id="RHEA:13065"/>
        <dbReference type="ChEBI" id="CHEBI:15377"/>
        <dbReference type="ChEBI" id="CHEBI:15378"/>
        <dbReference type="ChEBI" id="CHEBI:30616"/>
        <dbReference type="ChEBI" id="CHEBI:43474"/>
        <dbReference type="ChEBI" id="CHEBI:456216"/>
        <dbReference type="EC" id="5.6.2.4"/>
    </reaction>
</comment>
<keyword evidence="6" id="KW-0413">Isomerase</keyword>
<dbReference type="Proteomes" id="UP000271624">
    <property type="component" value="Unassembled WGS sequence"/>
</dbReference>
<dbReference type="PANTHER" id="PTHR11274:SF0">
    <property type="entry name" value="GENERAL TRANSCRIPTION AND DNA REPAIR FACTOR IIH HELICASE SUBUNIT XPB"/>
    <property type="match status" value="1"/>
</dbReference>
<dbReference type="PROSITE" id="PS51194">
    <property type="entry name" value="HELICASE_CTER"/>
    <property type="match status" value="1"/>
</dbReference>
<evidence type="ECO:0000256" key="10">
    <source>
        <dbReference type="SAM" id="MobiDB-lite"/>
    </source>
</evidence>
<dbReference type="Gene3D" id="3.40.50.300">
    <property type="entry name" value="P-loop containing nucleotide triphosphate hydrolases"/>
    <property type="match status" value="2"/>
</dbReference>
<dbReference type="EC" id="5.6.2.4" evidence="8"/>
<accession>A0A3S1ANN0</accession>
<comment type="catalytic activity">
    <reaction evidence="7">
        <text>Couples ATP hydrolysis with the unwinding of duplex DNA by translocating in the 3'-5' direction.</text>
        <dbReference type="EC" id="5.6.2.4"/>
    </reaction>
</comment>
<dbReference type="InterPro" id="IPR006935">
    <property type="entry name" value="Helicase/UvrB_N"/>
</dbReference>
<protein>
    <recommendedName>
        <fullName evidence="8">DNA 3'-5' helicase</fullName>
        <ecNumber evidence="8">5.6.2.4</ecNumber>
    </recommendedName>
</protein>
<dbReference type="PANTHER" id="PTHR11274">
    <property type="entry name" value="RAD25/XP-B DNA REPAIR HELICASE"/>
    <property type="match status" value="1"/>
</dbReference>
<dbReference type="Gene3D" id="6.10.140.1180">
    <property type="match status" value="1"/>
</dbReference>
<feature type="domain" description="Helicase C-terminal" evidence="12">
    <location>
        <begin position="298"/>
        <end position="451"/>
    </location>
</feature>
<dbReference type="GO" id="GO:0004386">
    <property type="term" value="F:helicase activity"/>
    <property type="evidence" value="ECO:0007669"/>
    <property type="project" value="UniProtKB-KW"/>
</dbReference>
<keyword evidence="4 13" id="KW-0347">Helicase</keyword>
<keyword evidence="14" id="KW-1185">Reference proteome</keyword>
<dbReference type="Pfam" id="PF04851">
    <property type="entry name" value="ResIII"/>
    <property type="match status" value="1"/>
</dbReference>
<evidence type="ECO:0000256" key="5">
    <source>
        <dbReference type="ARBA" id="ARBA00022840"/>
    </source>
</evidence>
<evidence type="ECO:0000256" key="2">
    <source>
        <dbReference type="ARBA" id="ARBA00022741"/>
    </source>
</evidence>
<dbReference type="InterPro" id="IPR001650">
    <property type="entry name" value="Helicase_C-like"/>
</dbReference>
<keyword evidence="3" id="KW-0378">Hydrolase</keyword>
<reference evidence="13" key="2">
    <citation type="journal article" date="2019" name="Genome Biol. Evol.">
        <title>Day and night: Metabolic profiles and evolutionary relationships of six axenic non-marine cyanobacteria.</title>
        <authorList>
            <person name="Will S.E."/>
            <person name="Henke P."/>
            <person name="Boedeker C."/>
            <person name="Huang S."/>
            <person name="Brinkmann H."/>
            <person name="Rohde M."/>
            <person name="Jarek M."/>
            <person name="Friedl T."/>
            <person name="Seufert S."/>
            <person name="Schumacher M."/>
            <person name="Overmann J."/>
            <person name="Neumann-Schaal M."/>
            <person name="Petersen J."/>
        </authorList>
    </citation>
    <scope>NUCLEOTIDE SEQUENCE [LARGE SCALE GENOMIC DNA]</scope>
    <source>
        <strain evidence="13">PCC 7102</strain>
    </source>
</reference>
<evidence type="ECO:0000259" key="12">
    <source>
        <dbReference type="PROSITE" id="PS51194"/>
    </source>
</evidence>
<evidence type="ECO:0000256" key="8">
    <source>
        <dbReference type="ARBA" id="ARBA00034808"/>
    </source>
</evidence>
<dbReference type="PROSITE" id="PS51192">
    <property type="entry name" value="HELICASE_ATP_BIND_1"/>
    <property type="match status" value="1"/>
</dbReference>
<comment type="similarity">
    <text evidence="1">Belongs to the helicase family. RAD25/XPB subfamily.</text>
</comment>
<dbReference type="AlphaFoldDB" id="A0A3S1ANN0"/>
<dbReference type="InterPro" id="IPR040699">
    <property type="entry name" value="XPB_DRD"/>
</dbReference>
<dbReference type="PRINTS" id="PR00851">
    <property type="entry name" value="XRODRMPGMNTB"/>
</dbReference>
<evidence type="ECO:0000256" key="3">
    <source>
        <dbReference type="ARBA" id="ARBA00022801"/>
    </source>
</evidence>
<dbReference type="GO" id="GO:0016787">
    <property type="term" value="F:hydrolase activity"/>
    <property type="evidence" value="ECO:0007669"/>
    <property type="project" value="UniProtKB-KW"/>
</dbReference>
<reference evidence="13" key="1">
    <citation type="submission" date="2018-12" db="EMBL/GenBank/DDBJ databases">
        <authorList>
            <person name="Will S."/>
            <person name="Neumann-Schaal M."/>
            <person name="Henke P."/>
        </authorList>
    </citation>
    <scope>NUCLEOTIDE SEQUENCE</scope>
    <source>
        <strain evidence="13">PCC 7102</strain>
    </source>
</reference>
<dbReference type="InterPro" id="IPR027417">
    <property type="entry name" value="P-loop_NTPase"/>
</dbReference>
<evidence type="ECO:0000256" key="9">
    <source>
        <dbReference type="ARBA" id="ARBA00048988"/>
    </source>
</evidence>
<feature type="region of interest" description="Disordered" evidence="10">
    <location>
        <begin position="416"/>
        <end position="478"/>
    </location>
</feature>
<keyword evidence="2" id="KW-0547">Nucleotide-binding</keyword>
<dbReference type="CDD" id="cd18789">
    <property type="entry name" value="SF2_C_XPB"/>
    <property type="match status" value="1"/>
</dbReference>
<keyword evidence="5" id="KW-0067">ATP-binding</keyword>
<dbReference type="GO" id="GO:0005524">
    <property type="term" value="F:ATP binding"/>
    <property type="evidence" value="ECO:0007669"/>
    <property type="project" value="UniProtKB-KW"/>
</dbReference>
<dbReference type="EMBL" id="RSCL01000008">
    <property type="protein sequence ID" value="RUT05616.1"/>
    <property type="molecule type" value="Genomic_DNA"/>
</dbReference>